<dbReference type="AlphaFoldDB" id="A0A1V6QRB7"/>
<name>A0A1V6QRB7_9EURO</name>
<keyword evidence="1" id="KW-0812">Transmembrane</keyword>
<keyword evidence="3" id="KW-1185">Reference proteome</keyword>
<proteinExistence type="predicted"/>
<evidence type="ECO:0000313" key="2">
    <source>
        <dbReference type="EMBL" id="OQD91754.1"/>
    </source>
</evidence>
<sequence length="104" mass="11673">MKKFAAELFGDGFSEYPLLPRPLYGTIIFVREDFKLFYNILLPGVVAYAILVGAVALLVISIMDIAEMAGNLRKNDDGTRKKSDDDNRAWGSVERRLEAGEIKF</sequence>
<gene>
    <name evidence="2" type="ORF">PENSOL_c049G11967</name>
</gene>
<keyword evidence="1" id="KW-1133">Transmembrane helix</keyword>
<keyword evidence="1" id="KW-0472">Membrane</keyword>
<accession>A0A1V6QRB7</accession>
<protein>
    <submittedName>
        <fullName evidence="2">Uncharacterized protein</fullName>
    </submittedName>
</protein>
<comment type="caution">
    <text evidence="2">The sequence shown here is derived from an EMBL/GenBank/DDBJ whole genome shotgun (WGS) entry which is preliminary data.</text>
</comment>
<evidence type="ECO:0000313" key="3">
    <source>
        <dbReference type="Proteomes" id="UP000191612"/>
    </source>
</evidence>
<reference evidence="3" key="1">
    <citation type="journal article" date="2017" name="Nat. Microbiol.">
        <title>Global analysis of biosynthetic gene clusters reveals vast potential of secondary metabolite production in Penicillium species.</title>
        <authorList>
            <person name="Nielsen J.C."/>
            <person name="Grijseels S."/>
            <person name="Prigent S."/>
            <person name="Ji B."/>
            <person name="Dainat J."/>
            <person name="Nielsen K.F."/>
            <person name="Frisvad J.C."/>
            <person name="Workman M."/>
            <person name="Nielsen J."/>
        </authorList>
    </citation>
    <scope>NUCLEOTIDE SEQUENCE [LARGE SCALE GENOMIC DNA]</scope>
    <source>
        <strain evidence="3">IBT 29525</strain>
    </source>
</reference>
<dbReference type="EMBL" id="MDYO01000049">
    <property type="protein sequence ID" value="OQD91754.1"/>
    <property type="molecule type" value="Genomic_DNA"/>
</dbReference>
<evidence type="ECO:0000256" key="1">
    <source>
        <dbReference type="SAM" id="Phobius"/>
    </source>
</evidence>
<organism evidence="2 3">
    <name type="scientific">Penicillium solitum</name>
    <dbReference type="NCBI Taxonomy" id="60172"/>
    <lineage>
        <taxon>Eukaryota</taxon>
        <taxon>Fungi</taxon>
        <taxon>Dikarya</taxon>
        <taxon>Ascomycota</taxon>
        <taxon>Pezizomycotina</taxon>
        <taxon>Eurotiomycetes</taxon>
        <taxon>Eurotiomycetidae</taxon>
        <taxon>Eurotiales</taxon>
        <taxon>Aspergillaceae</taxon>
        <taxon>Penicillium</taxon>
    </lineage>
</organism>
<dbReference type="Proteomes" id="UP000191612">
    <property type="component" value="Unassembled WGS sequence"/>
</dbReference>
<feature type="transmembrane region" description="Helical" evidence="1">
    <location>
        <begin position="40"/>
        <end position="63"/>
    </location>
</feature>